<dbReference type="GO" id="GO:0042575">
    <property type="term" value="C:DNA polymerase complex"/>
    <property type="evidence" value="ECO:0007669"/>
    <property type="project" value="UniProtKB-ARBA"/>
</dbReference>
<dbReference type="InterPro" id="IPR041577">
    <property type="entry name" value="RT_RNaseH_2"/>
</dbReference>
<dbReference type="PROSITE" id="PS50878">
    <property type="entry name" value="RT_POL"/>
    <property type="match status" value="1"/>
</dbReference>
<dbReference type="InterPro" id="IPR012337">
    <property type="entry name" value="RNaseH-like_sf"/>
</dbReference>
<dbReference type="InterPro" id="IPR036397">
    <property type="entry name" value="RNaseH_sf"/>
</dbReference>
<dbReference type="Gene3D" id="1.10.340.70">
    <property type="match status" value="1"/>
</dbReference>
<dbReference type="Pfam" id="PF17921">
    <property type="entry name" value="Integrase_H2C2"/>
    <property type="match status" value="1"/>
</dbReference>
<dbReference type="EMBL" id="CAVLGL010000087">
    <property type="protein sequence ID" value="CAK1592460.1"/>
    <property type="molecule type" value="Genomic_DNA"/>
</dbReference>
<dbReference type="SUPFAM" id="SSF56672">
    <property type="entry name" value="DNA/RNA polymerases"/>
    <property type="match status" value="1"/>
</dbReference>
<dbReference type="InterPro" id="IPR000477">
    <property type="entry name" value="RT_dom"/>
</dbReference>
<dbReference type="PROSITE" id="PS50994">
    <property type="entry name" value="INTEGRASE"/>
    <property type="match status" value="1"/>
</dbReference>
<reference evidence="6 7" key="1">
    <citation type="submission" date="2023-11" db="EMBL/GenBank/DDBJ databases">
        <authorList>
            <person name="Hedman E."/>
            <person name="Englund M."/>
            <person name="Stromberg M."/>
            <person name="Nyberg Akerstrom W."/>
            <person name="Nylinder S."/>
            <person name="Jareborg N."/>
            <person name="Kallberg Y."/>
            <person name="Kronander E."/>
        </authorList>
    </citation>
    <scope>NUCLEOTIDE SEQUENCE [LARGE SCALE GENOMIC DNA]</scope>
</reference>
<organism evidence="6 7">
    <name type="scientific">Parnassius mnemosyne</name>
    <name type="common">clouded apollo</name>
    <dbReference type="NCBI Taxonomy" id="213953"/>
    <lineage>
        <taxon>Eukaryota</taxon>
        <taxon>Metazoa</taxon>
        <taxon>Ecdysozoa</taxon>
        <taxon>Arthropoda</taxon>
        <taxon>Hexapoda</taxon>
        <taxon>Insecta</taxon>
        <taxon>Pterygota</taxon>
        <taxon>Neoptera</taxon>
        <taxon>Endopterygota</taxon>
        <taxon>Lepidoptera</taxon>
        <taxon>Glossata</taxon>
        <taxon>Ditrysia</taxon>
        <taxon>Papilionoidea</taxon>
        <taxon>Papilionidae</taxon>
        <taxon>Parnassiinae</taxon>
        <taxon>Parnassini</taxon>
        <taxon>Parnassius</taxon>
        <taxon>Driopa</taxon>
    </lineage>
</organism>
<dbReference type="GO" id="GO:0015074">
    <property type="term" value="P:DNA integration"/>
    <property type="evidence" value="ECO:0007669"/>
    <property type="project" value="InterPro"/>
</dbReference>
<evidence type="ECO:0000313" key="7">
    <source>
        <dbReference type="Proteomes" id="UP001314205"/>
    </source>
</evidence>
<dbReference type="PANTHER" id="PTHR37984">
    <property type="entry name" value="PROTEIN CBG26694"/>
    <property type="match status" value="1"/>
</dbReference>
<evidence type="ECO:0000259" key="4">
    <source>
        <dbReference type="PROSITE" id="PS50878"/>
    </source>
</evidence>
<feature type="domain" description="Integrase catalytic" evidence="5">
    <location>
        <begin position="853"/>
        <end position="1018"/>
    </location>
</feature>
<comment type="caution">
    <text evidence="6">The sequence shown here is derived from an EMBL/GenBank/DDBJ whole genome shotgun (WGS) entry which is preliminary data.</text>
</comment>
<dbReference type="Gene3D" id="3.30.420.10">
    <property type="entry name" value="Ribonuclease H-like superfamily/Ribonuclease H"/>
    <property type="match status" value="1"/>
</dbReference>
<name>A0AAV1LAE7_9NEOP</name>
<proteinExistence type="predicted"/>
<dbReference type="Proteomes" id="UP001314205">
    <property type="component" value="Unassembled WGS sequence"/>
</dbReference>
<evidence type="ECO:0000256" key="1">
    <source>
        <dbReference type="ARBA" id="ARBA00012493"/>
    </source>
</evidence>
<evidence type="ECO:0000313" key="6">
    <source>
        <dbReference type="EMBL" id="CAK1592460.1"/>
    </source>
</evidence>
<dbReference type="Gene3D" id="3.30.70.270">
    <property type="match status" value="2"/>
</dbReference>
<dbReference type="PANTHER" id="PTHR37984:SF5">
    <property type="entry name" value="PROTEIN NYNRIN-LIKE"/>
    <property type="match status" value="1"/>
</dbReference>
<dbReference type="SUPFAM" id="SSF53098">
    <property type="entry name" value="Ribonuclease H-like"/>
    <property type="match status" value="1"/>
</dbReference>
<dbReference type="GO" id="GO:0003676">
    <property type="term" value="F:nucleic acid binding"/>
    <property type="evidence" value="ECO:0007669"/>
    <property type="project" value="InterPro"/>
</dbReference>
<dbReference type="Pfam" id="PF17919">
    <property type="entry name" value="RT_RNaseH_2"/>
    <property type="match status" value="1"/>
</dbReference>
<dbReference type="InterPro" id="IPR001584">
    <property type="entry name" value="Integrase_cat-core"/>
</dbReference>
<feature type="compositionally biased region" description="Polar residues" evidence="3">
    <location>
        <begin position="1091"/>
        <end position="1123"/>
    </location>
</feature>
<protein>
    <recommendedName>
        <fullName evidence="1">RNA-directed DNA polymerase</fullName>
        <ecNumber evidence="1">2.7.7.49</ecNumber>
    </recommendedName>
</protein>
<dbReference type="Pfam" id="PF00665">
    <property type="entry name" value="rve"/>
    <property type="match status" value="1"/>
</dbReference>
<evidence type="ECO:0000256" key="2">
    <source>
        <dbReference type="ARBA" id="ARBA00023268"/>
    </source>
</evidence>
<keyword evidence="7" id="KW-1185">Reference proteome</keyword>
<evidence type="ECO:0000259" key="5">
    <source>
        <dbReference type="PROSITE" id="PS50994"/>
    </source>
</evidence>
<feature type="region of interest" description="Disordered" evidence="3">
    <location>
        <begin position="333"/>
        <end position="362"/>
    </location>
</feature>
<accession>A0AAV1LAE7</accession>
<evidence type="ECO:0000256" key="3">
    <source>
        <dbReference type="SAM" id="MobiDB-lite"/>
    </source>
</evidence>
<dbReference type="CDD" id="cd01647">
    <property type="entry name" value="RT_LTR"/>
    <property type="match status" value="1"/>
</dbReference>
<dbReference type="InterPro" id="IPR055469">
    <property type="entry name" value="DUF7041"/>
</dbReference>
<dbReference type="InterPro" id="IPR050951">
    <property type="entry name" value="Retrovirus_Pol_polyprotein"/>
</dbReference>
<dbReference type="InterPro" id="IPR041588">
    <property type="entry name" value="Integrase_H2C2"/>
</dbReference>
<dbReference type="Pfam" id="PF00078">
    <property type="entry name" value="RVT_1"/>
    <property type="match status" value="1"/>
</dbReference>
<dbReference type="GO" id="GO:0003964">
    <property type="term" value="F:RNA-directed DNA polymerase activity"/>
    <property type="evidence" value="ECO:0007669"/>
    <property type="project" value="UniProtKB-EC"/>
</dbReference>
<keyword evidence="2" id="KW-0511">Multifunctional enzyme</keyword>
<dbReference type="InterPro" id="IPR043128">
    <property type="entry name" value="Rev_trsase/Diguanyl_cyclase"/>
</dbReference>
<dbReference type="InterPro" id="IPR043502">
    <property type="entry name" value="DNA/RNA_pol_sf"/>
</dbReference>
<feature type="domain" description="Reverse transcriptase" evidence="4">
    <location>
        <begin position="383"/>
        <end position="561"/>
    </location>
</feature>
<dbReference type="AlphaFoldDB" id="A0AAV1LAE7"/>
<dbReference type="Gene3D" id="3.10.10.10">
    <property type="entry name" value="HIV Type 1 Reverse Transcriptase, subunit A, domain 1"/>
    <property type="match status" value="1"/>
</dbReference>
<dbReference type="Pfam" id="PF23055">
    <property type="entry name" value="DUF7041"/>
    <property type="match status" value="1"/>
</dbReference>
<sequence>MPSKFCVVCSLHFKEDDVYFTEKGRRLINKSAKPTKNLCALPPSPEKPSLDQVGPSNLLEASQLPEKSIKDNSVLPEFRDSDLDSIFDTPRKKLERLATVLHSTQQVNALLRAQIEGKPLKTEDTPINELSPQVCTVAPKVPLFWHQKPALWFAHIETQFRVAGITGDQTMYDHVIGQLDFRITAEIEDIVTNPPRTNKYEHLKTEIIRRLSQSEEVRVRQLLNDEELGDRKPSQFLRHLRSLAGSTLTEESILRQLFMRRLPQHLQAILAASADPLDDIAIRADKILEVAPSLASSSSPFVHATSASSSGPTFDLCALAAQVQQLSATVAALTRTRENHRSRSRSKSRNRTQSDVGPPVSCRPRRLAPHELVIAKREFDEMLGNGTARPSKSPWASPLQLVPKKDLVSWRTCGDYRCLNARTIPDRYPLRHIGDFSNNIARSTVFSTLDLIRAYQQIPVNDEDVCKTAITTPFGLFEFPYMTFGLRNAGQTFQRFMDEVLGDLDFCFPYIDDILIFSRNEEEHACHLRILFQRLADYGIVVNPAKCVLGVDSVIFLGYRVSKDGISSPPERIAALQEYPLPKTVQGLRRFLGMINYYRRCLARAAELQAPLINILTDTKLKGAKPVPWTPELECAFNACKESLGQATLLAYPQPDASLGLFTDASSVQVGACLQQRVDHKLLLYAFTQRREKLSPVQLNQLTFISQFTTDISHIKGVDNIVADTMSRIEAISLEDDFTDLALSQRDDEELQKLISDGTSLKLEKVLLPGTDITIFCDTSTGQPRPFLTAPFRRKYFDKLHNLSHPGLRATSRLLTKRFVWPSIQKDVRDGTKTCLSCQRNKVTRHVVTPLANFAAPAGRFRHVHVDIVGPLPVCEGYRYLLTAVDRFTRWPEAWPMRGITAEETAETLMTGWISRFGVPSRITTDQGHQFESDLFRKLMTLLGTKKLRTTSYHPCANEDLKASAAELVYGEPLHLPGEMIVPSSVSQVSDPFDFVSRLRIMMSDLRPVPASQHCKRKVFLFKDLSTTSHVFLRADHVKPPLESPYSGPFQVVRRSDKTVTIVVGNKEVVVSIDRVKPAFILGHTPQFTQSQNPDTFLPSSVTNQLPSHTQNPLTQNTSNSGHDSLAPSPKYTTRSGRRVKFARPFDL</sequence>
<dbReference type="EC" id="2.7.7.49" evidence="1"/>
<feature type="region of interest" description="Disordered" evidence="3">
    <location>
        <begin position="1091"/>
        <end position="1148"/>
    </location>
</feature>
<gene>
    <name evidence="6" type="ORF">PARMNEM_LOCUS12410</name>
</gene>